<feature type="non-terminal residue" evidence="2">
    <location>
        <position position="1"/>
    </location>
</feature>
<proteinExistence type="predicted"/>
<dbReference type="Proteomes" id="UP001234989">
    <property type="component" value="Chromosome 10"/>
</dbReference>
<protein>
    <submittedName>
        <fullName evidence="2">Uncharacterized protein</fullName>
    </submittedName>
</protein>
<name>A0AAF0UNT9_SOLVR</name>
<reference evidence="2" key="1">
    <citation type="submission" date="2023-08" db="EMBL/GenBank/DDBJ databases">
        <title>A de novo genome assembly of Solanum verrucosum Schlechtendal, a Mexican diploid species geographically isolated from the other diploid A-genome species in potato relatives.</title>
        <authorList>
            <person name="Hosaka K."/>
        </authorList>
    </citation>
    <scope>NUCLEOTIDE SEQUENCE</scope>
    <source>
        <tissue evidence="2">Young leaves</tissue>
    </source>
</reference>
<evidence type="ECO:0000256" key="1">
    <source>
        <dbReference type="SAM" id="MobiDB-lite"/>
    </source>
</evidence>
<dbReference type="AlphaFoldDB" id="A0AAF0UNT9"/>
<evidence type="ECO:0000313" key="2">
    <source>
        <dbReference type="EMBL" id="WMV48786.1"/>
    </source>
</evidence>
<sequence length="89" mass="10573">KKNPQQWLENEDPKKQEQQKQNQERKKKNPIESPLSCFYFLSSFGFFVVWEPPAEQKIIWVTFVFCHQQSKGLSGSYLFLVGGVRCWVF</sequence>
<accession>A0AAF0UNT9</accession>
<organism evidence="2 3">
    <name type="scientific">Solanum verrucosum</name>
    <dbReference type="NCBI Taxonomy" id="315347"/>
    <lineage>
        <taxon>Eukaryota</taxon>
        <taxon>Viridiplantae</taxon>
        <taxon>Streptophyta</taxon>
        <taxon>Embryophyta</taxon>
        <taxon>Tracheophyta</taxon>
        <taxon>Spermatophyta</taxon>
        <taxon>Magnoliopsida</taxon>
        <taxon>eudicotyledons</taxon>
        <taxon>Gunneridae</taxon>
        <taxon>Pentapetalae</taxon>
        <taxon>asterids</taxon>
        <taxon>lamiids</taxon>
        <taxon>Solanales</taxon>
        <taxon>Solanaceae</taxon>
        <taxon>Solanoideae</taxon>
        <taxon>Solaneae</taxon>
        <taxon>Solanum</taxon>
    </lineage>
</organism>
<dbReference type="EMBL" id="CP133621">
    <property type="protein sequence ID" value="WMV48786.1"/>
    <property type="molecule type" value="Genomic_DNA"/>
</dbReference>
<feature type="compositionally biased region" description="Basic and acidic residues" evidence="1">
    <location>
        <begin position="11"/>
        <end position="24"/>
    </location>
</feature>
<gene>
    <name evidence="2" type="ORF">MTR67_042171</name>
</gene>
<evidence type="ECO:0000313" key="3">
    <source>
        <dbReference type="Proteomes" id="UP001234989"/>
    </source>
</evidence>
<keyword evidence="3" id="KW-1185">Reference proteome</keyword>
<feature type="region of interest" description="Disordered" evidence="1">
    <location>
        <begin position="1"/>
        <end position="29"/>
    </location>
</feature>